<protein>
    <submittedName>
        <fullName evidence="1">Uncharacterized protein</fullName>
    </submittedName>
</protein>
<sequence>MENFPVTYHHWTLGPVSGVGGSIVPDAVVGRRRLAWEIPVSASKTTSRPVSEIQLYQLFNNANNTFRTPGLHENGHLARDGHPNSFAGHEDTVETILSKFEDYCSVKKNEAMTLKELMKLCDFKIDEDWILKSRVVLRIEKKDVQERLLREDL</sequence>
<comment type="caution">
    <text evidence="1">The sequence shown here is derived from an EMBL/GenBank/DDBJ whole genome shotgun (WGS) entry which is preliminary data.</text>
</comment>
<name>A0A6G0ZQ11_APHCR</name>
<evidence type="ECO:0000313" key="1">
    <source>
        <dbReference type="EMBL" id="KAF0773376.1"/>
    </source>
</evidence>
<keyword evidence="2" id="KW-1185">Reference proteome</keyword>
<accession>A0A6G0ZQ11</accession>
<reference evidence="1 2" key="1">
    <citation type="submission" date="2019-08" db="EMBL/GenBank/DDBJ databases">
        <title>Whole genome of Aphis craccivora.</title>
        <authorList>
            <person name="Voronova N.V."/>
            <person name="Shulinski R.S."/>
            <person name="Bandarenka Y.V."/>
            <person name="Zhorov D.G."/>
            <person name="Warner D."/>
        </authorList>
    </citation>
    <scope>NUCLEOTIDE SEQUENCE [LARGE SCALE GENOMIC DNA]</scope>
    <source>
        <strain evidence="1">180601</strain>
        <tissue evidence="1">Whole Body</tissue>
    </source>
</reference>
<dbReference type="EMBL" id="VUJU01000068">
    <property type="protein sequence ID" value="KAF0773376.1"/>
    <property type="molecule type" value="Genomic_DNA"/>
</dbReference>
<evidence type="ECO:0000313" key="2">
    <source>
        <dbReference type="Proteomes" id="UP000478052"/>
    </source>
</evidence>
<organism evidence="1 2">
    <name type="scientific">Aphis craccivora</name>
    <name type="common">Cowpea aphid</name>
    <dbReference type="NCBI Taxonomy" id="307492"/>
    <lineage>
        <taxon>Eukaryota</taxon>
        <taxon>Metazoa</taxon>
        <taxon>Ecdysozoa</taxon>
        <taxon>Arthropoda</taxon>
        <taxon>Hexapoda</taxon>
        <taxon>Insecta</taxon>
        <taxon>Pterygota</taxon>
        <taxon>Neoptera</taxon>
        <taxon>Paraneoptera</taxon>
        <taxon>Hemiptera</taxon>
        <taxon>Sternorrhyncha</taxon>
        <taxon>Aphidomorpha</taxon>
        <taxon>Aphidoidea</taxon>
        <taxon>Aphididae</taxon>
        <taxon>Aphidini</taxon>
        <taxon>Aphis</taxon>
        <taxon>Aphis</taxon>
    </lineage>
</organism>
<proteinExistence type="predicted"/>
<dbReference type="Proteomes" id="UP000478052">
    <property type="component" value="Unassembled WGS sequence"/>
</dbReference>
<dbReference type="AlphaFoldDB" id="A0A6G0ZQ11"/>
<gene>
    <name evidence="1" type="ORF">FWK35_00006867</name>
</gene>